<gene>
    <name evidence="1" type="primary">LOC115713056</name>
</gene>
<reference evidence="1" key="2">
    <citation type="submission" date="2021-03" db="UniProtKB">
        <authorList>
            <consortium name="EnsemblPlants"/>
        </authorList>
    </citation>
    <scope>IDENTIFICATION</scope>
</reference>
<dbReference type="Gramene" id="novel_model_3102_5bd9a17a.3.5bd9b137">
    <property type="protein sequence ID" value="cds.novel_model_3102_5bd9a17a.3.5bd9b137"/>
    <property type="gene ID" value="novel_gene_1655_5bd9a17a"/>
</dbReference>
<proteinExistence type="predicted"/>
<organism evidence="1 2">
    <name type="scientific">Cannabis sativa</name>
    <name type="common">Hemp</name>
    <name type="synonym">Marijuana</name>
    <dbReference type="NCBI Taxonomy" id="3483"/>
    <lineage>
        <taxon>Eukaryota</taxon>
        <taxon>Viridiplantae</taxon>
        <taxon>Streptophyta</taxon>
        <taxon>Embryophyta</taxon>
        <taxon>Tracheophyta</taxon>
        <taxon>Spermatophyta</taxon>
        <taxon>Magnoliopsida</taxon>
        <taxon>eudicotyledons</taxon>
        <taxon>Gunneridae</taxon>
        <taxon>Pentapetalae</taxon>
        <taxon>rosids</taxon>
        <taxon>fabids</taxon>
        <taxon>Rosales</taxon>
        <taxon>Cannabaceae</taxon>
        <taxon>Cannabis</taxon>
    </lineage>
</organism>
<reference evidence="1" key="1">
    <citation type="submission" date="2018-11" db="EMBL/GenBank/DDBJ databases">
        <authorList>
            <person name="Grassa J C."/>
        </authorList>
    </citation>
    <scope>NUCLEOTIDE SEQUENCE [LARGE SCALE GENOMIC DNA]</scope>
</reference>
<evidence type="ECO:0000313" key="2">
    <source>
        <dbReference type="Proteomes" id="UP000596661"/>
    </source>
</evidence>
<accession>A0A803QZ15</accession>
<dbReference type="EnsemblPlants" id="novel_model_3102_5bd9a17a.3.5bd9b137">
    <property type="protein sequence ID" value="cds.novel_model_3102_5bd9a17a.3.5bd9b137"/>
    <property type="gene ID" value="novel_gene_1655_5bd9a17a"/>
</dbReference>
<protein>
    <submittedName>
        <fullName evidence="1">Uncharacterized protein</fullName>
    </submittedName>
</protein>
<dbReference type="EMBL" id="UZAU01000369">
    <property type="status" value="NOT_ANNOTATED_CDS"/>
    <property type="molecule type" value="Genomic_DNA"/>
</dbReference>
<dbReference type="AlphaFoldDB" id="A0A803QZ15"/>
<sequence length="159" mass="18074">MFDGDAPLKESFPNLAVISQAQNVYIKDMMAREGRESSLVTSWNFKFRRCSLEGEMPSMLAMSQMLEYFLLIDAVQDSKVWRPESNGVFFCESAFSFLSLIIIRVEVGWAKVLWKSCALSKVKSLVHGESLRVVKTERPRQIAAEKTFPSVIPMLLCLL</sequence>
<name>A0A803QZ15_CANSA</name>
<keyword evidence="2" id="KW-1185">Reference proteome</keyword>
<dbReference type="Proteomes" id="UP000596661">
    <property type="component" value="Chromosome 4"/>
</dbReference>
<evidence type="ECO:0000313" key="1">
    <source>
        <dbReference type="EnsemblPlants" id="cds.novel_model_3102_5bd9a17a.3.5bd9b137"/>
    </source>
</evidence>